<feature type="region of interest" description="Disordered" evidence="1">
    <location>
        <begin position="76"/>
        <end position="148"/>
    </location>
</feature>
<accession>A0ABN9Q7Q6</accession>
<organism evidence="2 3">
    <name type="scientific">Prorocentrum cordatum</name>
    <dbReference type="NCBI Taxonomy" id="2364126"/>
    <lineage>
        <taxon>Eukaryota</taxon>
        <taxon>Sar</taxon>
        <taxon>Alveolata</taxon>
        <taxon>Dinophyceae</taxon>
        <taxon>Prorocentrales</taxon>
        <taxon>Prorocentraceae</taxon>
        <taxon>Prorocentrum</taxon>
    </lineage>
</organism>
<dbReference type="Proteomes" id="UP001189429">
    <property type="component" value="Unassembled WGS sequence"/>
</dbReference>
<comment type="caution">
    <text evidence="2">The sequence shown here is derived from an EMBL/GenBank/DDBJ whole genome shotgun (WGS) entry which is preliminary data.</text>
</comment>
<gene>
    <name evidence="2" type="ORF">PCOR1329_LOCUS9546</name>
</gene>
<feature type="compositionally biased region" description="Basic and acidic residues" evidence="1">
    <location>
        <begin position="91"/>
        <end position="100"/>
    </location>
</feature>
<sequence>MVAAGLGLTGMRSESASRRLRRPRLHDARAASRVPPAAHSPEVLSIAELNVIEVDIDACWLSPATLTHAACEDHNGCEQHESDSEECELDGEQHETRTEELEQGCGPTVKTLRGHDGFEQSWGQTMKTPTCTLQGDVGNEREYAGRRR</sequence>
<proteinExistence type="predicted"/>
<evidence type="ECO:0000256" key="1">
    <source>
        <dbReference type="SAM" id="MobiDB-lite"/>
    </source>
</evidence>
<feature type="compositionally biased region" description="Polar residues" evidence="1">
    <location>
        <begin position="121"/>
        <end position="133"/>
    </location>
</feature>
<dbReference type="EMBL" id="CAUYUJ010002668">
    <property type="protein sequence ID" value="CAK0801815.1"/>
    <property type="molecule type" value="Genomic_DNA"/>
</dbReference>
<feature type="region of interest" description="Disordered" evidence="1">
    <location>
        <begin position="1"/>
        <end position="34"/>
    </location>
</feature>
<keyword evidence="3" id="KW-1185">Reference proteome</keyword>
<evidence type="ECO:0000313" key="2">
    <source>
        <dbReference type="EMBL" id="CAK0801815.1"/>
    </source>
</evidence>
<feature type="compositionally biased region" description="Basic and acidic residues" evidence="1">
    <location>
        <begin position="138"/>
        <end position="148"/>
    </location>
</feature>
<reference evidence="2" key="1">
    <citation type="submission" date="2023-10" db="EMBL/GenBank/DDBJ databases">
        <authorList>
            <person name="Chen Y."/>
            <person name="Shah S."/>
            <person name="Dougan E. K."/>
            <person name="Thang M."/>
            <person name="Chan C."/>
        </authorList>
    </citation>
    <scope>NUCLEOTIDE SEQUENCE [LARGE SCALE GENOMIC DNA]</scope>
</reference>
<name>A0ABN9Q7Q6_9DINO</name>
<evidence type="ECO:0000313" key="3">
    <source>
        <dbReference type="Proteomes" id="UP001189429"/>
    </source>
</evidence>
<protein>
    <submittedName>
        <fullName evidence="2">Uncharacterized protein</fullName>
    </submittedName>
</protein>